<keyword evidence="1" id="KW-0732">Signal</keyword>
<comment type="caution">
    <text evidence="2">The sequence shown here is derived from an EMBL/GenBank/DDBJ whole genome shotgun (WGS) entry which is preliminary data.</text>
</comment>
<accession>A0A8X6T7Q5</accession>
<keyword evidence="3" id="KW-1185">Reference proteome</keyword>
<dbReference type="OrthoDB" id="6432496at2759"/>
<sequence>MQRDAKTTLILSVCLIGASVLQASPIVKKHIEIHSILHNPSESIRYPRQIEEQNGGRRLKRDRPNCLEGHKYDPYFKKCRKLVCAVPGYEMKDGKCSKKD</sequence>
<evidence type="ECO:0000313" key="3">
    <source>
        <dbReference type="Proteomes" id="UP000887013"/>
    </source>
</evidence>
<feature type="chain" id="PRO_5036490667" description="Spider venom protein" evidence="1">
    <location>
        <begin position="24"/>
        <end position="100"/>
    </location>
</feature>
<protein>
    <recommendedName>
        <fullName evidence="4">Spider venom protein</fullName>
    </recommendedName>
</protein>
<evidence type="ECO:0008006" key="4">
    <source>
        <dbReference type="Google" id="ProtNLM"/>
    </source>
</evidence>
<dbReference type="AlphaFoldDB" id="A0A8X6T7Q5"/>
<evidence type="ECO:0000256" key="1">
    <source>
        <dbReference type="SAM" id="SignalP"/>
    </source>
</evidence>
<proteinExistence type="predicted"/>
<evidence type="ECO:0000313" key="2">
    <source>
        <dbReference type="EMBL" id="GFS82351.1"/>
    </source>
</evidence>
<dbReference type="Proteomes" id="UP000887013">
    <property type="component" value="Unassembled WGS sequence"/>
</dbReference>
<dbReference type="EMBL" id="BMAW01097961">
    <property type="protein sequence ID" value="GFS82351.1"/>
    <property type="molecule type" value="Genomic_DNA"/>
</dbReference>
<gene>
    <name evidence="2" type="ORF">NPIL_44891</name>
</gene>
<reference evidence="2" key="1">
    <citation type="submission" date="2020-08" db="EMBL/GenBank/DDBJ databases">
        <title>Multicomponent nature underlies the extraordinary mechanical properties of spider dragline silk.</title>
        <authorList>
            <person name="Kono N."/>
            <person name="Nakamura H."/>
            <person name="Mori M."/>
            <person name="Yoshida Y."/>
            <person name="Ohtoshi R."/>
            <person name="Malay A.D."/>
            <person name="Moran D.A.P."/>
            <person name="Tomita M."/>
            <person name="Numata K."/>
            <person name="Arakawa K."/>
        </authorList>
    </citation>
    <scope>NUCLEOTIDE SEQUENCE</scope>
</reference>
<organism evidence="2 3">
    <name type="scientific">Nephila pilipes</name>
    <name type="common">Giant wood spider</name>
    <name type="synonym">Nephila maculata</name>
    <dbReference type="NCBI Taxonomy" id="299642"/>
    <lineage>
        <taxon>Eukaryota</taxon>
        <taxon>Metazoa</taxon>
        <taxon>Ecdysozoa</taxon>
        <taxon>Arthropoda</taxon>
        <taxon>Chelicerata</taxon>
        <taxon>Arachnida</taxon>
        <taxon>Araneae</taxon>
        <taxon>Araneomorphae</taxon>
        <taxon>Entelegynae</taxon>
        <taxon>Araneoidea</taxon>
        <taxon>Nephilidae</taxon>
        <taxon>Nephila</taxon>
    </lineage>
</organism>
<feature type="signal peptide" evidence="1">
    <location>
        <begin position="1"/>
        <end position="23"/>
    </location>
</feature>
<name>A0A8X6T7Q5_NEPPI</name>